<organism evidence="9 10">
    <name type="scientific">Cohnella silvisoli</name>
    <dbReference type="NCBI Taxonomy" id="2873699"/>
    <lineage>
        <taxon>Bacteria</taxon>
        <taxon>Bacillati</taxon>
        <taxon>Bacillota</taxon>
        <taxon>Bacilli</taxon>
        <taxon>Bacillales</taxon>
        <taxon>Paenibacillaceae</taxon>
        <taxon>Cohnella</taxon>
    </lineage>
</organism>
<dbReference type="Gene3D" id="3.30.450.20">
    <property type="entry name" value="PAS domain"/>
    <property type="match status" value="1"/>
</dbReference>
<keyword evidence="4 9" id="KW-0808">Transferase</keyword>
<evidence type="ECO:0000256" key="7">
    <source>
        <dbReference type="SAM" id="Phobius"/>
    </source>
</evidence>
<comment type="subcellular location">
    <subcellularLocation>
        <location evidence="1">Cell membrane</location>
        <topology evidence="1">Multi-pass membrane protein</topology>
    </subcellularLocation>
</comment>
<keyword evidence="5 9" id="KW-0418">Kinase</keyword>
<dbReference type="SUPFAM" id="SSF55874">
    <property type="entry name" value="ATPase domain of HSP90 chaperone/DNA topoisomerase II/histidine kinase"/>
    <property type="match status" value="1"/>
</dbReference>
<keyword evidence="2" id="KW-1003">Cell membrane</keyword>
<dbReference type="Proteomes" id="UP001493487">
    <property type="component" value="Unassembled WGS sequence"/>
</dbReference>
<evidence type="ECO:0000259" key="8">
    <source>
        <dbReference type="PROSITE" id="PS50885"/>
    </source>
</evidence>
<evidence type="ECO:0000256" key="4">
    <source>
        <dbReference type="ARBA" id="ARBA00022679"/>
    </source>
</evidence>
<evidence type="ECO:0000256" key="5">
    <source>
        <dbReference type="ARBA" id="ARBA00022777"/>
    </source>
</evidence>
<sequence length="607" mass="68847">MPLSETNLLQWELDDLEVFCMGVTDVKSLMKRLSLRKMRIRSRLVLVYSTLIFLSILLISVMLTAYSRQLITGKSVDYTVGILEQMGQNIDINLQQIDIASYLIFSDEEVLRILKYGPGDEFVDRTNIEALLVNVMFSRRDIDSIHLFRNSRYWFGTSYPYAYMPYEQLKQAAAKGDGKLVWIKPDKGSGIIQAARIVRTVQMEPVGLLVMNIRESLFTSIISNQLSDINGNVFIVDGEGTAISSLDNTAAESDVDGKMLERTESEIESSGEVAGHFTERIGGEKYIVTYYQSHIIEGWKYISVIPIRELTKDVTKLLNRSILGCMIITGLFVLLSFFVSSGIVNPIKEIAYRMRRMEIQHEEPSNIQYEGQDEIAYLNRSFGGLIQRINILIEEVYEQKLLRSEQELKTLQAQINPHFLYNTLDTVNWMAITSNMPQIGEIVRSLSGIMRYSISNVDDEVSIEEELEHVRNYCAIQTIRFGERLAVTYDMEEDILDHPIPKLVMQPIVENVILHGFNGKEGRCEISIRGLSGDNAIQLEIADNGIGMDGQQLEAILEGEQERHGRQGGIGIRNVDRRLKLKYGAGYGLTIASFPMRGTTVIIRLPH</sequence>
<keyword evidence="7" id="KW-0812">Transmembrane</keyword>
<name>A0ABV1KVJ6_9BACL</name>
<dbReference type="InterPro" id="IPR003660">
    <property type="entry name" value="HAMP_dom"/>
</dbReference>
<dbReference type="RefSeq" id="WP_232186230.1">
    <property type="nucleotide sequence ID" value="NZ_JAIOAP010000007.1"/>
</dbReference>
<evidence type="ECO:0000256" key="1">
    <source>
        <dbReference type="ARBA" id="ARBA00004651"/>
    </source>
</evidence>
<dbReference type="PANTHER" id="PTHR34220:SF7">
    <property type="entry name" value="SENSOR HISTIDINE KINASE YPDA"/>
    <property type="match status" value="1"/>
</dbReference>
<keyword evidence="10" id="KW-1185">Reference proteome</keyword>
<keyword evidence="7" id="KW-1133">Transmembrane helix</keyword>
<evidence type="ECO:0000313" key="10">
    <source>
        <dbReference type="Proteomes" id="UP001493487"/>
    </source>
</evidence>
<dbReference type="Gene3D" id="6.10.340.10">
    <property type="match status" value="1"/>
</dbReference>
<dbReference type="Gene3D" id="3.30.565.10">
    <property type="entry name" value="Histidine kinase-like ATPase, C-terminal domain"/>
    <property type="match status" value="1"/>
</dbReference>
<dbReference type="InterPro" id="IPR010559">
    <property type="entry name" value="Sig_transdc_His_kin_internal"/>
</dbReference>
<dbReference type="InterPro" id="IPR050640">
    <property type="entry name" value="Bact_2-comp_sensor_kinase"/>
</dbReference>
<keyword evidence="6 7" id="KW-0472">Membrane</keyword>
<dbReference type="Pfam" id="PF02518">
    <property type="entry name" value="HATPase_c"/>
    <property type="match status" value="1"/>
</dbReference>
<dbReference type="InterPro" id="IPR036890">
    <property type="entry name" value="HATPase_C_sf"/>
</dbReference>
<accession>A0ABV1KVJ6</accession>
<gene>
    <name evidence="9" type="ORF">QJS35_14475</name>
</gene>
<evidence type="ECO:0000313" key="9">
    <source>
        <dbReference type="EMBL" id="MEQ4483596.1"/>
    </source>
</evidence>
<evidence type="ECO:0000256" key="2">
    <source>
        <dbReference type="ARBA" id="ARBA00022475"/>
    </source>
</evidence>
<dbReference type="EC" id="2.7.13.3" evidence="9"/>
<proteinExistence type="predicted"/>
<dbReference type="GO" id="GO:0004673">
    <property type="term" value="F:protein histidine kinase activity"/>
    <property type="evidence" value="ECO:0007669"/>
    <property type="project" value="UniProtKB-EC"/>
</dbReference>
<comment type="caution">
    <text evidence="9">The sequence shown here is derived from an EMBL/GenBank/DDBJ whole genome shotgun (WGS) entry which is preliminary data.</text>
</comment>
<dbReference type="PROSITE" id="PS50885">
    <property type="entry name" value="HAMP"/>
    <property type="match status" value="1"/>
</dbReference>
<evidence type="ECO:0000256" key="6">
    <source>
        <dbReference type="ARBA" id="ARBA00023136"/>
    </source>
</evidence>
<dbReference type="Pfam" id="PF06580">
    <property type="entry name" value="His_kinase"/>
    <property type="match status" value="1"/>
</dbReference>
<reference evidence="9 10" key="1">
    <citation type="journal article" date="2023" name="Genome Announc.">
        <title>Pan-Genome Analyses of the Genus Cohnella and Proposal of the Novel Species Cohnella silvisoli sp. nov., Isolated from Forest Soil.</title>
        <authorList>
            <person name="Wang C."/>
            <person name="Mao L."/>
            <person name="Bao G."/>
            <person name="Zhu H."/>
        </authorList>
    </citation>
    <scope>NUCLEOTIDE SEQUENCE [LARGE SCALE GENOMIC DNA]</scope>
    <source>
        <strain evidence="9 10">NL03-T5-1</strain>
    </source>
</reference>
<protein>
    <submittedName>
        <fullName evidence="9">Sensor histidine kinase</fullName>
        <ecNumber evidence="9">2.7.13.3</ecNumber>
    </submittedName>
</protein>
<dbReference type="EMBL" id="JASKHM010000008">
    <property type="protein sequence ID" value="MEQ4483596.1"/>
    <property type="molecule type" value="Genomic_DNA"/>
</dbReference>
<feature type="transmembrane region" description="Helical" evidence="7">
    <location>
        <begin position="321"/>
        <end position="347"/>
    </location>
</feature>
<feature type="transmembrane region" description="Helical" evidence="7">
    <location>
        <begin position="45"/>
        <end position="66"/>
    </location>
</feature>
<feature type="domain" description="HAMP" evidence="8">
    <location>
        <begin position="341"/>
        <end position="394"/>
    </location>
</feature>
<dbReference type="InterPro" id="IPR003594">
    <property type="entry name" value="HATPase_dom"/>
</dbReference>
<dbReference type="PANTHER" id="PTHR34220">
    <property type="entry name" value="SENSOR HISTIDINE KINASE YPDA"/>
    <property type="match status" value="1"/>
</dbReference>
<evidence type="ECO:0000256" key="3">
    <source>
        <dbReference type="ARBA" id="ARBA00022553"/>
    </source>
</evidence>
<keyword evidence="3" id="KW-0597">Phosphoprotein</keyword>